<sequence length="220" mass="24770">MELSRPSLVHVSNGDKCAFLSWSSITNSTQYEVEVEHNSTKVTTLYYTTSTSFLITKLENGEFYGAQVTALNNTKRSESSIGVMLRPKLRQSLSKLSATSTEKPGQIKLQWTATPTDFGFQIERCNIGDIRGYKRIAWLPYNNIMTYEDQTDCLLECLCPGHYYTITFRDTAWASGAGVLSKKVFCIMSSNSDCIETSLISPIEISSMFRFIVNIVLIFI</sequence>
<dbReference type="InterPro" id="IPR013783">
    <property type="entry name" value="Ig-like_fold"/>
</dbReference>
<evidence type="ECO:0000313" key="3">
    <source>
        <dbReference type="EMBL" id="CAF1469041.1"/>
    </source>
</evidence>
<dbReference type="Proteomes" id="UP000663832">
    <property type="component" value="Unassembled WGS sequence"/>
</dbReference>
<gene>
    <name evidence="2" type="ORF">BJG266_LOCUS22830</name>
    <name evidence="3" type="ORF">QVE165_LOCUS41451</name>
</gene>
<dbReference type="Gene3D" id="2.60.40.10">
    <property type="entry name" value="Immunoglobulins"/>
    <property type="match status" value="1"/>
</dbReference>
<dbReference type="InterPro" id="IPR036116">
    <property type="entry name" value="FN3_sf"/>
</dbReference>
<evidence type="ECO:0000313" key="4">
    <source>
        <dbReference type="Proteomes" id="UP000663832"/>
    </source>
</evidence>
<dbReference type="PROSITE" id="PS50853">
    <property type="entry name" value="FN3"/>
    <property type="match status" value="1"/>
</dbReference>
<keyword evidence="4" id="KW-1185">Reference proteome</keyword>
<proteinExistence type="predicted"/>
<dbReference type="AlphaFoldDB" id="A0A815QX33"/>
<dbReference type="EMBL" id="CAJNOM010000494">
    <property type="protein sequence ID" value="CAF1469041.1"/>
    <property type="molecule type" value="Genomic_DNA"/>
</dbReference>
<organism evidence="3 4">
    <name type="scientific">Adineta steineri</name>
    <dbReference type="NCBI Taxonomy" id="433720"/>
    <lineage>
        <taxon>Eukaryota</taxon>
        <taxon>Metazoa</taxon>
        <taxon>Spiralia</taxon>
        <taxon>Gnathifera</taxon>
        <taxon>Rotifera</taxon>
        <taxon>Eurotatoria</taxon>
        <taxon>Bdelloidea</taxon>
        <taxon>Adinetida</taxon>
        <taxon>Adinetidae</taxon>
        <taxon>Adineta</taxon>
    </lineage>
</organism>
<name>A0A815QX33_9BILA</name>
<dbReference type="EMBL" id="CAJNOI010000146">
    <property type="protein sequence ID" value="CAF1127903.1"/>
    <property type="molecule type" value="Genomic_DNA"/>
</dbReference>
<accession>A0A815QX33</accession>
<dbReference type="OrthoDB" id="10079792at2759"/>
<feature type="domain" description="Fibronectin type-III" evidence="1">
    <location>
        <begin position="2"/>
        <end position="90"/>
    </location>
</feature>
<dbReference type="InterPro" id="IPR003961">
    <property type="entry name" value="FN3_dom"/>
</dbReference>
<dbReference type="Proteomes" id="UP000663877">
    <property type="component" value="Unassembled WGS sequence"/>
</dbReference>
<evidence type="ECO:0000313" key="2">
    <source>
        <dbReference type="EMBL" id="CAF1127903.1"/>
    </source>
</evidence>
<comment type="caution">
    <text evidence="3">The sequence shown here is derived from an EMBL/GenBank/DDBJ whole genome shotgun (WGS) entry which is preliminary data.</text>
</comment>
<reference evidence="3" key="1">
    <citation type="submission" date="2021-02" db="EMBL/GenBank/DDBJ databases">
        <authorList>
            <person name="Nowell W R."/>
        </authorList>
    </citation>
    <scope>NUCLEOTIDE SEQUENCE</scope>
</reference>
<evidence type="ECO:0000259" key="1">
    <source>
        <dbReference type="PROSITE" id="PS50853"/>
    </source>
</evidence>
<protein>
    <recommendedName>
        <fullName evidence="1">Fibronectin type-III domain-containing protein</fullName>
    </recommendedName>
</protein>
<dbReference type="SUPFAM" id="SSF49265">
    <property type="entry name" value="Fibronectin type III"/>
    <property type="match status" value="1"/>
</dbReference>